<keyword evidence="1" id="KW-0784">Thiamine biosynthesis</keyword>
<comment type="catalytic activity">
    <reaction evidence="1">
        <text>thiamine phosphate + ATP = thiamine diphosphate + ADP</text>
        <dbReference type="Rhea" id="RHEA:15913"/>
        <dbReference type="ChEBI" id="CHEBI:30616"/>
        <dbReference type="ChEBI" id="CHEBI:37575"/>
        <dbReference type="ChEBI" id="CHEBI:58937"/>
        <dbReference type="ChEBI" id="CHEBI:456216"/>
        <dbReference type="EC" id="2.7.4.16"/>
    </reaction>
</comment>
<reference evidence="4 5" key="1">
    <citation type="submission" date="2020-07" db="EMBL/GenBank/DDBJ databases">
        <title>Sequencing the genomes of 1000 actinobacteria strains.</title>
        <authorList>
            <person name="Klenk H.-P."/>
        </authorList>
    </citation>
    <scope>NUCLEOTIDE SEQUENCE [LARGE SCALE GENOMIC DNA]</scope>
    <source>
        <strain evidence="4 5">DSM 26341</strain>
    </source>
</reference>
<comment type="pathway">
    <text evidence="1">Cofactor biosynthesis; thiamine diphosphate biosynthesis; thiamine diphosphate from thiamine phosphate: step 1/1.</text>
</comment>
<evidence type="ECO:0000256" key="1">
    <source>
        <dbReference type="HAMAP-Rule" id="MF_02128"/>
    </source>
</evidence>
<dbReference type="GO" id="GO:0000287">
    <property type="term" value="F:magnesium ion binding"/>
    <property type="evidence" value="ECO:0007669"/>
    <property type="project" value="UniProtKB-UniRule"/>
</dbReference>
<dbReference type="HAMAP" id="MF_02128">
    <property type="entry name" value="TMP_kinase"/>
    <property type="match status" value="1"/>
</dbReference>
<dbReference type="SUPFAM" id="SSF56042">
    <property type="entry name" value="PurM C-terminal domain-like"/>
    <property type="match status" value="1"/>
</dbReference>
<dbReference type="Gene3D" id="3.90.650.10">
    <property type="entry name" value="PurM-like C-terminal domain"/>
    <property type="match status" value="1"/>
</dbReference>
<dbReference type="UniPathway" id="UPA00060">
    <property type="reaction ID" value="UER00142"/>
</dbReference>
<proteinExistence type="inferred from homology"/>
<feature type="binding site" evidence="1">
    <location>
        <position position="36"/>
    </location>
    <ligand>
        <name>Mg(2+)</name>
        <dbReference type="ChEBI" id="CHEBI:18420"/>
        <label>3</label>
    </ligand>
</feature>
<dbReference type="EMBL" id="JACBZP010000001">
    <property type="protein sequence ID" value="NYI67722.1"/>
    <property type="molecule type" value="Genomic_DNA"/>
</dbReference>
<evidence type="ECO:0000313" key="5">
    <source>
        <dbReference type="Proteomes" id="UP000539111"/>
    </source>
</evidence>
<feature type="domain" description="PurM-like N-terminal" evidence="2">
    <location>
        <begin position="34"/>
        <end position="144"/>
    </location>
</feature>
<feature type="binding site" evidence="1">
    <location>
        <position position="58"/>
    </location>
    <ligand>
        <name>substrate</name>
    </ligand>
</feature>
<dbReference type="InterPro" id="IPR006283">
    <property type="entry name" value="ThiL-like"/>
</dbReference>
<feature type="binding site" evidence="1">
    <location>
        <position position="225"/>
    </location>
    <ligand>
        <name>Mg(2+)</name>
        <dbReference type="ChEBI" id="CHEBI:18420"/>
        <label>5</label>
    </ligand>
</feature>
<keyword evidence="1" id="KW-0460">Magnesium</keyword>
<dbReference type="InterPro" id="IPR036921">
    <property type="entry name" value="PurM-like_N_sf"/>
</dbReference>
<comment type="caution">
    <text evidence="4">The sequence shown here is derived from an EMBL/GenBank/DDBJ whole genome shotgun (WGS) entry which is preliminary data.</text>
</comment>
<accession>A0A7Z0D2L0</accession>
<comment type="caution">
    <text evidence="1">Lacks conserved residue(s) required for the propagation of feature annotation.</text>
</comment>
<name>A0A7Z0D2L0_9MICO</name>
<keyword evidence="5" id="KW-1185">Reference proteome</keyword>
<dbReference type="Gene3D" id="3.30.1330.10">
    <property type="entry name" value="PurM-like, N-terminal domain"/>
    <property type="match status" value="1"/>
</dbReference>
<dbReference type="InterPro" id="IPR010918">
    <property type="entry name" value="PurM-like_C_dom"/>
</dbReference>
<dbReference type="PIRSF" id="PIRSF005303">
    <property type="entry name" value="Thiam_monoph_kin"/>
    <property type="match status" value="1"/>
</dbReference>
<dbReference type="NCBIfam" id="NF004351">
    <property type="entry name" value="PRK05731.1-4"/>
    <property type="match status" value="1"/>
</dbReference>
<feature type="binding site" evidence="1">
    <location>
        <position position="50"/>
    </location>
    <ligand>
        <name>Mg(2+)</name>
        <dbReference type="ChEBI" id="CHEBI:18420"/>
        <label>1</label>
    </ligand>
</feature>
<feature type="binding site" evidence="1">
    <location>
        <position position="289"/>
    </location>
    <ligand>
        <name>substrate</name>
    </ligand>
</feature>
<feature type="binding site" evidence="1">
    <location>
        <position position="80"/>
    </location>
    <ligand>
        <name>Mg(2+)</name>
        <dbReference type="ChEBI" id="CHEBI:18420"/>
        <label>2</label>
    </ligand>
</feature>
<feature type="binding site" evidence="1">
    <location>
        <position position="222"/>
    </location>
    <ligand>
        <name>Mg(2+)</name>
        <dbReference type="ChEBI" id="CHEBI:18420"/>
        <label>3</label>
    </ligand>
</feature>
<dbReference type="Proteomes" id="UP000539111">
    <property type="component" value="Unassembled WGS sequence"/>
</dbReference>
<evidence type="ECO:0000259" key="3">
    <source>
        <dbReference type="Pfam" id="PF02769"/>
    </source>
</evidence>
<feature type="binding site" evidence="1">
    <location>
        <position position="80"/>
    </location>
    <ligand>
        <name>Mg(2+)</name>
        <dbReference type="ChEBI" id="CHEBI:18420"/>
        <label>3</label>
    </ligand>
</feature>
<evidence type="ECO:0000259" key="2">
    <source>
        <dbReference type="Pfam" id="PF00586"/>
    </source>
</evidence>
<feature type="binding site" evidence="1">
    <location>
        <position position="36"/>
    </location>
    <ligand>
        <name>Mg(2+)</name>
        <dbReference type="ChEBI" id="CHEBI:18420"/>
        <label>4</label>
    </ligand>
</feature>
<protein>
    <recommendedName>
        <fullName evidence="1">Thiamine-monophosphate kinase</fullName>
        <shortName evidence="1">TMP kinase</shortName>
        <shortName evidence="1">Thiamine-phosphate kinase</shortName>
        <ecNumber evidence="1">2.7.4.16</ecNumber>
    </recommendedName>
</protein>
<comment type="function">
    <text evidence="1">Catalyzes the ATP-dependent phosphorylation of thiamine-monophosphate (TMP) to form thiamine-pyrophosphate (TPP), the active form of vitamin B1.</text>
</comment>
<sequence>MTSTRTCADEGEDGVLHRIMPLLGRRGPVVIGPGDDAAVLDVAGKLVVTTDMLVEDEDFRTDWSTARDVGVKAAAQNLADVAAMGAEPIGLVVALGAPGDTPADWPEGLAEGLDAECARAGVSVVGGDLSAAPRLTVSVTAFGQFAGGRPVLRSGAGPGEVVALAGTLGRAAAGLDLLAAGFGDRAGTHGPVAELIGVQRRPTPCYEAGRAAARAGATAMLDVSDGLVRDAGRIAQASGVRIDLDGPFESDLDAVRPAAEALDASGPAAGADGDRSFDTCVRWVLTGGEDHGLLAVFPDEKSVPEQFRVIGSVVAGDPGVTTGGLQLPVGTASGWDHFGGRFRGGDGA</sequence>
<feature type="binding site" evidence="1">
    <location>
        <position position="335"/>
    </location>
    <ligand>
        <name>substrate</name>
    </ligand>
</feature>
<keyword evidence="1 4" id="KW-0418">Kinase</keyword>
<dbReference type="InterPro" id="IPR036676">
    <property type="entry name" value="PurM-like_C_sf"/>
</dbReference>
<feature type="binding site" evidence="1">
    <location>
        <begin position="127"/>
        <end position="128"/>
    </location>
    <ligand>
        <name>ATP</name>
        <dbReference type="ChEBI" id="CHEBI:30616"/>
    </ligand>
</feature>
<organism evidence="4 5">
    <name type="scientific">Spelaeicoccus albus</name>
    <dbReference type="NCBI Taxonomy" id="1280376"/>
    <lineage>
        <taxon>Bacteria</taxon>
        <taxon>Bacillati</taxon>
        <taxon>Actinomycetota</taxon>
        <taxon>Actinomycetes</taxon>
        <taxon>Micrococcales</taxon>
        <taxon>Brevibacteriaceae</taxon>
        <taxon>Spelaeicoccus</taxon>
    </lineage>
</organism>
<feature type="domain" description="PurM-like C-terminal" evidence="3">
    <location>
        <begin position="158"/>
        <end position="251"/>
    </location>
</feature>
<dbReference type="GO" id="GO:0009228">
    <property type="term" value="P:thiamine biosynthetic process"/>
    <property type="evidence" value="ECO:0007669"/>
    <property type="project" value="UniProtKB-KW"/>
</dbReference>
<dbReference type="SUPFAM" id="SSF55326">
    <property type="entry name" value="PurM N-terminal domain-like"/>
    <property type="match status" value="1"/>
</dbReference>
<gene>
    <name evidence="1" type="primary">thiL</name>
    <name evidence="4" type="ORF">BJY26_002028</name>
</gene>
<dbReference type="GO" id="GO:0005524">
    <property type="term" value="F:ATP binding"/>
    <property type="evidence" value="ECO:0007669"/>
    <property type="project" value="UniProtKB-UniRule"/>
</dbReference>
<dbReference type="RefSeq" id="WP_179427888.1">
    <property type="nucleotide sequence ID" value="NZ_JACBZP010000001.1"/>
</dbReference>
<dbReference type="AlphaFoldDB" id="A0A7Z0D2L0"/>
<feature type="binding site" evidence="1">
    <location>
        <position position="153"/>
    </location>
    <ligand>
        <name>ATP</name>
        <dbReference type="ChEBI" id="CHEBI:30616"/>
    </ligand>
</feature>
<dbReference type="PANTHER" id="PTHR30270:SF0">
    <property type="entry name" value="THIAMINE-MONOPHOSPHATE KINASE"/>
    <property type="match status" value="1"/>
</dbReference>
<feature type="binding site" evidence="1">
    <location>
        <position position="51"/>
    </location>
    <ligand>
        <name>Mg(2+)</name>
        <dbReference type="ChEBI" id="CHEBI:18420"/>
        <label>2</label>
    </ligand>
</feature>
<dbReference type="PANTHER" id="PTHR30270">
    <property type="entry name" value="THIAMINE-MONOPHOSPHATE KINASE"/>
    <property type="match status" value="1"/>
</dbReference>
<dbReference type="Pfam" id="PF02769">
    <property type="entry name" value="AIRS_C"/>
    <property type="match status" value="1"/>
</dbReference>
<feature type="binding site" evidence="1">
    <location>
        <position position="128"/>
    </location>
    <ligand>
        <name>Mg(2+)</name>
        <dbReference type="ChEBI" id="CHEBI:18420"/>
        <label>1</label>
    </ligand>
</feature>
<keyword evidence="1" id="KW-0479">Metal-binding</keyword>
<dbReference type="NCBIfam" id="TIGR01379">
    <property type="entry name" value="thiL"/>
    <property type="match status" value="1"/>
</dbReference>
<dbReference type="Pfam" id="PF00586">
    <property type="entry name" value="AIRS"/>
    <property type="match status" value="1"/>
</dbReference>
<dbReference type="GO" id="GO:0009030">
    <property type="term" value="F:thiamine-phosphate kinase activity"/>
    <property type="evidence" value="ECO:0007669"/>
    <property type="project" value="UniProtKB-UniRule"/>
</dbReference>
<feature type="binding site" evidence="1">
    <location>
        <position position="49"/>
    </location>
    <ligand>
        <name>Mg(2+)</name>
        <dbReference type="ChEBI" id="CHEBI:18420"/>
        <label>4</label>
    </ligand>
</feature>
<feature type="binding site" evidence="1">
    <location>
        <position position="224"/>
    </location>
    <ligand>
        <name>ATP</name>
        <dbReference type="ChEBI" id="CHEBI:30616"/>
    </ligand>
</feature>
<keyword evidence="1 4" id="KW-0808">Transferase</keyword>
<dbReference type="CDD" id="cd02194">
    <property type="entry name" value="ThiL"/>
    <property type="match status" value="1"/>
</dbReference>
<keyword evidence="1" id="KW-0547">Nucleotide-binding</keyword>
<comment type="miscellaneous">
    <text evidence="1">Reaction mechanism of ThiL seems to utilize a direct, inline transfer of the gamma-phosphate of ATP to TMP rather than a phosphorylated enzyme intermediate.</text>
</comment>
<feature type="binding site" evidence="1">
    <location>
        <position position="51"/>
    </location>
    <ligand>
        <name>Mg(2+)</name>
        <dbReference type="ChEBI" id="CHEBI:18420"/>
        <label>1</label>
    </ligand>
</feature>
<dbReference type="EC" id="2.7.4.16" evidence="1"/>
<evidence type="ECO:0000313" key="4">
    <source>
        <dbReference type="EMBL" id="NYI67722.1"/>
    </source>
</evidence>
<dbReference type="InterPro" id="IPR016188">
    <property type="entry name" value="PurM-like_N"/>
</dbReference>
<comment type="similarity">
    <text evidence="1">Belongs to the thiamine-monophosphate kinase family.</text>
</comment>
<dbReference type="GO" id="GO:0009229">
    <property type="term" value="P:thiamine diphosphate biosynthetic process"/>
    <property type="evidence" value="ECO:0007669"/>
    <property type="project" value="UniProtKB-UniRule"/>
</dbReference>
<keyword evidence="1" id="KW-0067">ATP-binding</keyword>
<feature type="binding site" evidence="1">
    <location>
        <position position="80"/>
    </location>
    <ligand>
        <name>Mg(2+)</name>
        <dbReference type="ChEBI" id="CHEBI:18420"/>
        <label>4</label>
    </ligand>
</feature>